<dbReference type="PANTHER" id="PTHR22791">
    <property type="entry name" value="RING-TYPE DOMAIN-CONTAINING PROTEIN"/>
    <property type="match status" value="1"/>
</dbReference>
<dbReference type="AlphaFoldDB" id="A0A6L2PGG2"/>
<evidence type="ECO:0000259" key="4">
    <source>
        <dbReference type="Pfam" id="PF13445"/>
    </source>
</evidence>
<evidence type="ECO:0000313" key="5">
    <source>
        <dbReference type="EMBL" id="GFG30550.1"/>
    </source>
</evidence>
<dbReference type="InterPro" id="IPR013083">
    <property type="entry name" value="Znf_RING/FYVE/PHD"/>
</dbReference>
<keyword evidence="1" id="KW-0479">Metal-binding</keyword>
<evidence type="ECO:0000256" key="1">
    <source>
        <dbReference type="ARBA" id="ARBA00022723"/>
    </source>
</evidence>
<dbReference type="GO" id="GO:0016567">
    <property type="term" value="P:protein ubiquitination"/>
    <property type="evidence" value="ECO:0007669"/>
    <property type="project" value="TreeGrafter"/>
</dbReference>
<dbReference type="GO" id="GO:0008270">
    <property type="term" value="F:zinc ion binding"/>
    <property type="evidence" value="ECO:0007669"/>
    <property type="project" value="UniProtKB-KW"/>
</dbReference>
<keyword evidence="3" id="KW-0862">Zinc</keyword>
<dbReference type="Proteomes" id="UP000502823">
    <property type="component" value="Unassembled WGS sequence"/>
</dbReference>
<dbReference type="InterPro" id="IPR051435">
    <property type="entry name" value="RING_finger_E3_ubiq-ligases"/>
</dbReference>
<dbReference type="OrthoDB" id="1630758at2759"/>
<dbReference type="Pfam" id="PF13445">
    <property type="entry name" value="zf-RING_UBOX"/>
    <property type="match status" value="1"/>
</dbReference>
<gene>
    <name evidence="5" type="ORF">Cfor_10834</name>
</gene>
<dbReference type="InParanoid" id="A0A6L2PGG2"/>
<keyword evidence="6" id="KW-1185">Reference proteome</keyword>
<dbReference type="InterPro" id="IPR017907">
    <property type="entry name" value="Znf_RING_CS"/>
</dbReference>
<dbReference type="GO" id="GO:0061630">
    <property type="term" value="F:ubiquitin protein ligase activity"/>
    <property type="evidence" value="ECO:0007669"/>
    <property type="project" value="TreeGrafter"/>
</dbReference>
<comment type="caution">
    <text evidence="5">The sequence shown here is derived from an EMBL/GenBank/DDBJ whole genome shotgun (WGS) entry which is preliminary data.</text>
</comment>
<evidence type="ECO:0000256" key="2">
    <source>
        <dbReference type="ARBA" id="ARBA00022771"/>
    </source>
</evidence>
<dbReference type="PROSITE" id="PS00518">
    <property type="entry name" value="ZF_RING_1"/>
    <property type="match status" value="1"/>
</dbReference>
<dbReference type="SUPFAM" id="SSF57850">
    <property type="entry name" value="RING/U-box"/>
    <property type="match status" value="1"/>
</dbReference>
<dbReference type="InterPro" id="IPR027370">
    <property type="entry name" value="Znf-RING_euk"/>
</dbReference>
<evidence type="ECO:0000313" key="6">
    <source>
        <dbReference type="Proteomes" id="UP000502823"/>
    </source>
</evidence>
<feature type="domain" description="Zinc finger RING-type eukaryotic" evidence="4">
    <location>
        <begin position="11"/>
        <end position="43"/>
    </location>
</feature>
<name>A0A6L2PGG2_COPFO</name>
<proteinExistence type="predicted"/>
<evidence type="ECO:0000256" key="3">
    <source>
        <dbReference type="ARBA" id="ARBA00022833"/>
    </source>
</evidence>
<dbReference type="Gene3D" id="3.30.40.10">
    <property type="entry name" value="Zinc/RING finger domain, C3HC4 (zinc finger)"/>
    <property type="match status" value="1"/>
</dbReference>
<dbReference type="EMBL" id="BLKM01000233">
    <property type="protein sequence ID" value="GFG30550.1"/>
    <property type="molecule type" value="Genomic_DNA"/>
</dbReference>
<sequence length="52" mass="5994">MSSDSDSIVRCGICKKLFNQDDRKPKFLQCYHTYCAQCLTNMQEKVTAFLAL</sequence>
<protein>
    <recommendedName>
        <fullName evidence="4">Zinc finger RING-type eukaryotic domain-containing protein</fullName>
    </recommendedName>
</protein>
<organism evidence="5 6">
    <name type="scientific">Coptotermes formosanus</name>
    <name type="common">Formosan subterranean termite</name>
    <dbReference type="NCBI Taxonomy" id="36987"/>
    <lineage>
        <taxon>Eukaryota</taxon>
        <taxon>Metazoa</taxon>
        <taxon>Ecdysozoa</taxon>
        <taxon>Arthropoda</taxon>
        <taxon>Hexapoda</taxon>
        <taxon>Insecta</taxon>
        <taxon>Pterygota</taxon>
        <taxon>Neoptera</taxon>
        <taxon>Polyneoptera</taxon>
        <taxon>Dictyoptera</taxon>
        <taxon>Blattodea</taxon>
        <taxon>Blattoidea</taxon>
        <taxon>Termitoidae</taxon>
        <taxon>Rhinotermitidae</taxon>
        <taxon>Coptotermes</taxon>
    </lineage>
</organism>
<dbReference type="PANTHER" id="PTHR22791:SF6">
    <property type="entry name" value="RING-TYPE DOMAIN-CONTAINING PROTEIN"/>
    <property type="match status" value="1"/>
</dbReference>
<reference evidence="6" key="1">
    <citation type="submission" date="2020-01" db="EMBL/GenBank/DDBJ databases">
        <title>Draft genome sequence of the Termite Coptotermes fromosanus.</title>
        <authorList>
            <person name="Itakura S."/>
            <person name="Yosikawa Y."/>
            <person name="Umezawa K."/>
        </authorList>
    </citation>
    <scope>NUCLEOTIDE SEQUENCE [LARGE SCALE GENOMIC DNA]</scope>
</reference>
<accession>A0A6L2PGG2</accession>
<keyword evidence="2" id="KW-0863">Zinc-finger</keyword>